<reference evidence="2" key="1">
    <citation type="journal article" date="2017" name="Mol. Cell. Proteomics">
        <title>Melt with this kiss: Paralysing and liquefying venom of the assassin bug Pristhesancus plagipennis (Hemiptera: Reduviidae).</title>
        <authorList>
            <person name="Walker A.A."/>
            <person name="Madio B."/>
            <person name="Jin J."/>
            <person name="Undheim E.A."/>
            <person name="Fry B.G."/>
            <person name="King G.F."/>
        </authorList>
    </citation>
    <scope>NUCLEOTIDE SEQUENCE</scope>
    <source>
        <tissue evidence="2">Venom/labial gland</tissue>
    </source>
</reference>
<keyword evidence="1" id="KW-0732">Signal</keyword>
<evidence type="ECO:0000313" key="2">
    <source>
        <dbReference type="EMBL" id="AQM58375.1"/>
    </source>
</evidence>
<dbReference type="EMBL" id="KX459624">
    <property type="protein sequence ID" value="AQM58375.1"/>
    <property type="molecule type" value="mRNA"/>
</dbReference>
<feature type="signal peptide" evidence="1">
    <location>
        <begin position="1"/>
        <end position="19"/>
    </location>
</feature>
<evidence type="ECO:0000256" key="1">
    <source>
        <dbReference type="SAM" id="SignalP"/>
    </source>
</evidence>
<protein>
    <submittedName>
        <fullName evidence="2">Venom ptu1 family peptide pp5</fullName>
    </submittedName>
</protein>
<accession>A0A1Q1NPE6</accession>
<dbReference type="AlphaFoldDB" id="A0A1Q1NPE6"/>
<organism evidence="2">
    <name type="scientific">Pristhesancus plagipennis</name>
    <name type="common">Common assassin bug</name>
    <dbReference type="NCBI Taxonomy" id="1955184"/>
    <lineage>
        <taxon>Eukaryota</taxon>
        <taxon>Metazoa</taxon>
        <taxon>Ecdysozoa</taxon>
        <taxon>Arthropoda</taxon>
        <taxon>Hexapoda</taxon>
        <taxon>Insecta</taxon>
        <taxon>Pterygota</taxon>
        <taxon>Neoptera</taxon>
        <taxon>Paraneoptera</taxon>
        <taxon>Hemiptera</taxon>
        <taxon>Heteroptera</taxon>
        <taxon>Panheteroptera</taxon>
        <taxon>Cimicomorpha</taxon>
        <taxon>Reduviidae</taxon>
        <taxon>Harpactorinae</taxon>
        <taxon>Harpactorini</taxon>
        <taxon>Pristhesancus</taxon>
    </lineage>
</organism>
<feature type="chain" id="PRO_5012704379" evidence="1">
    <location>
        <begin position="20"/>
        <end position="55"/>
    </location>
</feature>
<sequence>MKYLLILFLFLACFDALYCAAPNCIMPGNPCRGINARCCSFNVCVNGRCLAMPKR</sequence>
<proteinExistence type="evidence at transcript level"/>
<name>A0A1Q1NPE6_PRIPG</name>